<evidence type="ECO:0000313" key="1">
    <source>
        <dbReference type="EMBL" id="KUM48672.1"/>
    </source>
</evidence>
<accession>A0A101M0F6</accession>
<organism evidence="1">
    <name type="scientific">Picea glauca</name>
    <name type="common">White spruce</name>
    <name type="synonym">Pinus glauca</name>
    <dbReference type="NCBI Taxonomy" id="3330"/>
    <lineage>
        <taxon>Eukaryota</taxon>
        <taxon>Viridiplantae</taxon>
        <taxon>Streptophyta</taxon>
        <taxon>Embryophyta</taxon>
        <taxon>Tracheophyta</taxon>
        <taxon>Spermatophyta</taxon>
        <taxon>Pinopsida</taxon>
        <taxon>Pinidae</taxon>
        <taxon>Conifers I</taxon>
        <taxon>Pinales</taxon>
        <taxon>Pinaceae</taxon>
        <taxon>Picea</taxon>
    </lineage>
</organism>
<dbReference type="AlphaFoldDB" id="A0A101M0F6"/>
<reference evidence="1" key="1">
    <citation type="journal article" date="2015" name="Genome Biol. Evol.">
        <title>Organellar Genomes of White Spruce (Picea glauca): Assembly and Annotation.</title>
        <authorList>
            <person name="Jackman S.D."/>
            <person name="Warren R.L."/>
            <person name="Gibb E.A."/>
            <person name="Vandervalk B.P."/>
            <person name="Mohamadi H."/>
            <person name="Chu J."/>
            <person name="Raymond A."/>
            <person name="Pleasance S."/>
            <person name="Coope R."/>
            <person name="Wildung M.R."/>
            <person name="Ritland C.E."/>
            <person name="Bousquet J."/>
            <person name="Jones S.J."/>
            <person name="Bohlmann J."/>
            <person name="Birol I."/>
        </authorList>
    </citation>
    <scope>NUCLEOTIDE SEQUENCE [LARGE SCALE GENOMIC DNA]</scope>
    <source>
        <tissue evidence="1">Flushing bud</tissue>
    </source>
</reference>
<name>A0A101M0F6_PICGL</name>
<protein>
    <submittedName>
        <fullName evidence="1">Uncharacterized protein</fullName>
    </submittedName>
</protein>
<dbReference type="EMBL" id="LKAM01000005">
    <property type="protein sequence ID" value="KUM48672.1"/>
    <property type="molecule type" value="Genomic_DNA"/>
</dbReference>
<geneLocation type="mitochondrion" evidence="1"/>
<gene>
    <name evidence="1" type="ORF">ABT39_MTgene4687</name>
</gene>
<comment type="caution">
    <text evidence="1">The sequence shown here is derived from an EMBL/GenBank/DDBJ whole genome shotgun (WGS) entry which is preliminary data.</text>
</comment>
<keyword evidence="1" id="KW-0496">Mitochondrion</keyword>
<proteinExistence type="predicted"/>
<sequence>MRRHRGFGMIATEEPVAVIYLGWQQPQKFCVLGASGLLSLKIASKL</sequence>